<dbReference type="GO" id="GO:0006397">
    <property type="term" value="P:mRNA processing"/>
    <property type="evidence" value="ECO:0007669"/>
    <property type="project" value="UniProtKB-KW"/>
</dbReference>
<feature type="domain" description="Pre-mRNA polyadenylation factor Fip1" evidence="6">
    <location>
        <begin position="31"/>
        <end position="67"/>
    </location>
</feature>
<evidence type="ECO:0000256" key="3">
    <source>
        <dbReference type="ARBA" id="ARBA00022664"/>
    </source>
</evidence>
<comment type="similarity">
    <text evidence="2">Belongs to the FIP1 family.</text>
</comment>
<organism evidence="7">
    <name type="scientific">Rodentolepis nana</name>
    <name type="common">Dwarf tapeworm</name>
    <name type="synonym">Hymenolepis nana</name>
    <dbReference type="NCBI Taxonomy" id="102285"/>
    <lineage>
        <taxon>Eukaryota</taxon>
        <taxon>Metazoa</taxon>
        <taxon>Spiralia</taxon>
        <taxon>Lophotrochozoa</taxon>
        <taxon>Platyhelminthes</taxon>
        <taxon>Cestoda</taxon>
        <taxon>Eucestoda</taxon>
        <taxon>Cyclophyllidea</taxon>
        <taxon>Hymenolepididae</taxon>
        <taxon>Rodentolepis</taxon>
    </lineage>
</organism>
<feature type="compositionally biased region" description="Basic residues" evidence="5">
    <location>
        <begin position="344"/>
        <end position="365"/>
    </location>
</feature>
<name>A0A0R3TVT3_RODNA</name>
<feature type="region of interest" description="Disordered" evidence="5">
    <location>
        <begin position="110"/>
        <end position="145"/>
    </location>
</feature>
<reference evidence="7" key="1">
    <citation type="submission" date="2017-02" db="UniProtKB">
        <authorList>
            <consortium name="WormBaseParasite"/>
        </authorList>
    </citation>
    <scope>IDENTIFICATION</scope>
</reference>
<accession>A0A0R3TVT3</accession>
<evidence type="ECO:0000256" key="1">
    <source>
        <dbReference type="ARBA" id="ARBA00004123"/>
    </source>
</evidence>
<feature type="compositionally biased region" description="Polar residues" evidence="5">
    <location>
        <begin position="313"/>
        <end position="324"/>
    </location>
</feature>
<dbReference type="STRING" id="102285.A0A0R3TVT3"/>
<feature type="compositionally biased region" description="Basic and acidic residues" evidence="5">
    <location>
        <begin position="237"/>
        <end position="250"/>
    </location>
</feature>
<dbReference type="PANTHER" id="PTHR13484:SF0">
    <property type="entry name" value="PRE-MRNA 3'-END-PROCESSING FACTOR FIP1"/>
    <property type="match status" value="1"/>
</dbReference>
<evidence type="ECO:0000256" key="2">
    <source>
        <dbReference type="ARBA" id="ARBA00007459"/>
    </source>
</evidence>
<dbReference type="PANTHER" id="PTHR13484">
    <property type="entry name" value="FIP1-LIKE 1 PROTEIN"/>
    <property type="match status" value="1"/>
</dbReference>
<comment type="subcellular location">
    <subcellularLocation>
        <location evidence="1">Nucleus</location>
    </subcellularLocation>
</comment>
<dbReference type="GO" id="GO:0005847">
    <property type="term" value="C:mRNA cleavage and polyadenylation specificity factor complex"/>
    <property type="evidence" value="ECO:0007669"/>
    <property type="project" value="TreeGrafter"/>
</dbReference>
<feature type="compositionally biased region" description="Basic and acidic residues" evidence="5">
    <location>
        <begin position="272"/>
        <end position="281"/>
    </location>
</feature>
<feature type="compositionally biased region" description="Basic residues" evidence="5">
    <location>
        <begin position="286"/>
        <end position="295"/>
    </location>
</feature>
<evidence type="ECO:0000256" key="5">
    <source>
        <dbReference type="SAM" id="MobiDB-lite"/>
    </source>
</evidence>
<dbReference type="InterPro" id="IPR051187">
    <property type="entry name" value="Pre-mRNA_3'-end_processing_reg"/>
</dbReference>
<feature type="compositionally biased region" description="Basic and acidic residues" evidence="5">
    <location>
        <begin position="296"/>
        <end position="305"/>
    </location>
</feature>
<feature type="compositionally biased region" description="Polar residues" evidence="5">
    <location>
        <begin position="395"/>
        <end position="404"/>
    </location>
</feature>
<evidence type="ECO:0000259" key="6">
    <source>
        <dbReference type="Pfam" id="PF05182"/>
    </source>
</evidence>
<feature type="region of interest" description="Disordered" evidence="5">
    <location>
        <begin position="205"/>
        <end position="404"/>
    </location>
</feature>
<dbReference type="Pfam" id="PF05182">
    <property type="entry name" value="Fip1"/>
    <property type="match status" value="1"/>
</dbReference>
<dbReference type="WBParaSite" id="HNAJ_0001194401-mRNA-1">
    <property type="protein sequence ID" value="HNAJ_0001194401-mRNA-1"/>
    <property type="gene ID" value="HNAJ_0001194401"/>
</dbReference>
<keyword evidence="3" id="KW-0507">mRNA processing</keyword>
<dbReference type="InterPro" id="IPR007854">
    <property type="entry name" value="Fip1_dom"/>
</dbReference>
<proteinExistence type="inferred from homology"/>
<keyword evidence="4" id="KW-0539">Nucleus</keyword>
<evidence type="ECO:0000313" key="7">
    <source>
        <dbReference type="WBParaSite" id="HNAJ_0001194401-mRNA-1"/>
    </source>
</evidence>
<protein>
    <submittedName>
        <fullName evidence="7">Pre-mRNA 3'-end-processing factor FIP1</fullName>
    </submittedName>
</protein>
<evidence type="ECO:0000256" key="4">
    <source>
        <dbReference type="ARBA" id="ARBA00023242"/>
    </source>
</evidence>
<dbReference type="AlphaFoldDB" id="A0A0R3TVT3"/>
<feature type="compositionally biased region" description="Polar residues" evidence="5">
    <location>
        <begin position="110"/>
        <end position="121"/>
    </location>
</feature>
<sequence length="404" mass="45372">LRFFRRDINPKHPENTKGVSTYKYIKSGLKYEDKPWKRPGADITDYFNYGFTEDTWNEYVENQRILREEYANSAIKPVVIGAAVGLNLSGGNSRGPRVNGALSRHVKDITSINRGRSQSMNADDAEKSRNRHLGSTQAQPLNLPPATAFPPPTVLSKFMNVSSFPSSGFKNTRLPPHLLGSTFHPKRLPDFPSLGNGQTPLLIPRGLCGKPGARNPSHTSPNTMFPEEDFGSRRSRYRDAESDSRYDRDRRSSRRVRSHSRDYHRGCHRRRYEVESGREYGGRSGRCSRRHGSRERRRECSRDRSSNLAIPPRQSSNASESSLCSRRKTATRDSKGRGGGGGKKSYRSSHRSSRHRRSPAPRRNRSPSTSQRSDLPEVGIHSSSTTPVNPLEPDSTASADISVK</sequence>